<comment type="caution">
    <text evidence="10">The sequence shown here is derived from an EMBL/GenBank/DDBJ whole genome shotgun (WGS) entry which is preliminary data.</text>
</comment>
<accession>A0A9D1MET1</accession>
<dbReference type="SUPFAM" id="SSF51338">
    <property type="entry name" value="Composite domain of metallo-dependent hydrolases"/>
    <property type="match status" value="1"/>
</dbReference>
<comment type="similarity">
    <text evidence="2 7">Belongs to the metallo-dependent hydrolases superfamily. DHOase family. Class I DHOase subfamily.</text>
</comment>
<feature type="binding site" evidence="7">
    <location>
        <begin position="320"/>
        <end position="321"/>
    </location>
    <ligand>
        <name>substrate</name>
    </ligand>
</feature>
<dbReference type="InterPro" id="IPR002195">
    <property type="entry name" value="Dihydroorotase_CS"/>
</dbReference>
<organism evidence="10 11">
    <name type="scientific">Candidatus Scatosoma pullistercoris</name>
    <dbReference type="NCBI Taxonomy" id="2840934"/>
    <lineage>
        <taxon>Bacteria</taxon>
        <taxon>Bacillati</taxon>
        <taxon>Bacillota</taxon>
        <taxon>Clostridia</taxon>
        <taxon>Candidatus Scatosoma</taxon>
    </lineage>
</organism>
<evidence type="ECO:0000259" key="8">
    <source>
        <dbReference type="Pfam" id="PF07969"/>
    </source>
</evidence>
<feature type="binding site" evidence="7">
    <location>
        <position position="57"/>
    </location>
    <ligand>
        <name>Zn(2+)</name>
        <dbReference type="ChEBI" id="CHEBI:29105"/>
        <label>1</label>
    </ligand>
</feature>
<proteinExistence type="inferred from homology"/>
<feature type="binding site" evidence="7">
    <location>
        <position position="149"/>
    </location>
    <ligand>
        <name>Zn(2+)</name>
        <dbReference type="ChEBI" id="CHEBI:29105"/>
        <label>1</label>
    </ligand>
</feature>
<dbReference type="Pfam" id="PF12890">
    <property type="entry name" value="DHOase"/>
    <property type="match status" value="1"/>
</dbReference>
<feature type="binding site" evidence="7">
    <location>
        <position position="229"/>
    </location>
    <ligand>
        <name>Zn(2+)</name>
        <dbReference type="ChEBI" id="CHEBI:29105"/>
        <label>2</label>
    </ligand>
</feature>
<evidence type="ECO:0000256" key="2">
    <source>
        <dbReference type="ARBA" id="ARBA00010286"/>
    </source>
</evidence>
<dbReference type="InterPro" id="IPR032466">
    <property type="entry name" value="Metal_Hydrolase"/>
</dbReference>
<feature type="active site" evidence="7">
    <location>
        <position position="302"/>
    </location>
</feature>
<comment type="pathway">
    <text evidence="7">Pyrimidine metabolism; UMP biosynthesis via de novo pathway; (S)-dihydroorotate from bicarbonate: step 3/3.</text>
</comment>
<name>A0A9D1MET1_9FIRM</name>
<feature type="binding site" evidence="7">
    <location>
        <position position="149"/>
    </location>
    <ligand>
        <name>Zn(2+)</name>
        <dbReference type="ChEBI" id="CHEBI:29105"/>
        <label>2</label>
    </ligand>
</feature>
<dbReference type="PANTHER" id="PTHR43668">
    <property type="entry name" value="ALLANTOINASE"/>
    <property type="match status" value="1"/>
</dbReference>
<sequence>MIIKNGSVVFSDRVEKTDLRVSDGKIAEIGSGLKADKGEEVIDASGLHIFPGFIDMHVHLREPGFEYKEDIGSGSKAAVKGGFTQVCCMPNTSPVADNKVVISYIRHRGEEVGLCKIRPIGAITKGEAGTQLADIGEMKKAGAVAVSDDGKAVKSSRLMRLAMEYASGFGIRCLCHCEDSELSDGGVVNEGYNSTLAGLKGIPRAAEDVSIARELCLAESLGVPVHICHVSTYSGVRLILDAKRAGVKVTAETCPHYFAATDDLITGFDTNTKVNPPIREEKDRLAIVEGLKDGTIDCIVTDHAPHHKNDKNVEYNLAAFGISGLETSFGFAVTYLYKTGVLTLPELAAKMSGNPASILSLEGGAIERGGVADLTIADLDEEWTVDPEKFLSKGKNTPFAGRRLCGAVRYTIVSGQVKYPF</sequence>
<dbReference type="InterPro" id="IPR050138">
    <property type="entry name" value="DHOase/Allantoinase_Hydrolase"/>
</dbReference>
<dbReference type="GO" id="GO:0004151">
    <property type="term" value="F:dihydroorotase activity"/>
    <property type="evidence" value="ECO:0007669"/>
    <property type="project" value="UniProtKB-UniRule"/>
</dbReference>
<dbReference type="SUPFAM" id="SSF51556">
    <property type="entry name" value="Metallo-dependent hydrolases"/>
    <property type="match status" value="1"/>
</dbReference>
<feature type="binding site" evidence="7">
    <location>
        <position position="302"/>
    </location>
    <ligand>
        <name>Zn(2+)</name>
        <dbReference type="ChEBI" id="CHEBI:29105"/>
        <label>1</label>
    </ligand>
</feature>
<dbReference type="CDD" id="cd01317">
    <property type="entry name" value="DHOase_IIa"/>
    <property type="match status" value="1"/>
</dbReference>
<dbReference type="PANTHER" id="PTHR43668:SF2">
    <property type="entry name" value="ALLANTOINASE"/>
    <property type="match status" value="1"/>
</dbReference>
<dbReference type="InterPro" id="IPR024403">
    <property type="entry name" value="DHOase_cat"/>
</dbReference>
<dbReference type="GO" id="GO:0005737">
    <property type="term" value="C:cytoplasm"/>
    <property type="evidence" value="ECO:0007669"/>
    <property type="project" value="TreeGrafter"/>
</dbReference>
<dbReference type="Proteomes" id="UP000824081">
    <property type="component" value="Unassembled WGS sequence"/>
</dbReference>
<dbReference type="GO" id="GO:0044205">
    <property type="term" value="P:'de novo' UMP biosynthetic process"/>
    <property type="evidence" value="ECO:0007669"/>
    <property type="project" value="UniProtKB-UniRule"/>
</dbReference>
<dbReference type="AlphaFoldDB" id="A0A9D1MET1"/>
<evidence type="ECO:0000256" key="1">
    <source>
        <dbReference type="ARBA" id="ARBA00002368"/>
    </source>
</evidence>
<dbReference type="InterPro" id="IPR011059">
    <property type="entry name" value="Metal-dep_hydrolase_composite"/>
</dbReference>
<evidence type="ECO:0000313" key="11">
    <source>
        <dbReference type="Proteomes" id="UP000824081"/>
    </source>
</evidence>
<evidence type="ECO:0000259" key="9">
    <source>
        <dbReference type="Pfam" id="PF12890"/>
    </source>
</evidence>
<dbReference type="PROSITE" id="PS00482">
    <property type="entry name" value="DIHYDROOROTASE_1"/>
    <property type="match status" value="1"/>
</dbReference>
<dbReference type="InterPro" id="IPR004722">
    <property type="entry name" value="DHOase"/>
</dbReference>
<feature type="domain" description="Amidohydrolase 3" evidence="8">
    <location>
        <begin position="339"/>
        <end position="417"/>
    </location>
</feature>
<keyword evidence="4 7" id="KW-0378">Hydrolase</keyword>
<feature type="binding site" evidence="7">
    <location>
        <position position="306"/>
    </location>
    <ligand>
        <name>substrate</name>
    </ligand>
</feature>
<comment type="catalytic activity">
    <reaction evidence="7">
        <text>(S)-dihydroorotate + H2O = N-carbamoyl-L-aspartate + H(+)</text>
        <dbReference type="Rhea" id="RHEA:24296"/>
        <dbReference type="ChEBI" id="CHEBI:15377"/>
        <dbReference type="ChEBI" id="CHEBI:15378"/>
        <dbReference type="ChEBI" id="CHEBI:30864"/>
        <dbReference type="ChEBI" id="CHEBI:32814"/>
        <dbReference type="EC" id="3.5.2.3"/>
    </reaction>
</comment>
<dbReference type="InterPro" id="IPR013108">
    <property type="entry name" value="Amidohydro_3"/>
</dbReference>
<dbReference type="GO" id="GO:0008270">
    <property type="term" value="F:zinc ion binding"/>
    <property type="evidence" value="ECO:0007669"/>
    <property type="project" value="UniProtKB-UniRule"/>
</dbReference>
<protein>
    <recommendedName>
        <fullName evidence="7">Dihydroorotase</fullName>
        <shortName evidence="7">DHOase</shortName>
        <ecNumber evidence="7">3.5.2.3</ecNumber>
    </recommendedName>
</protein>
<feature type="binding site" evidence="7">
    <location>
        <position position="176"/>
    </location>
    <ligand>
        <name>Zn(2+)</name>
        <dbReference type="ChEBI" id="CHEBI:29105"/>
        <label>2</label>
    </ligand>
</feature>
<evidence type="ECO:0000256" key="6">
    <source>
        <dbReference type="ARBA" id="ARBA00022975"/>
    </source>
</evidence>
<dbReference type="EC" id="3.5.2.3" evidence="7"/>
<feature type="binding site" evidence="7">
    <location>
        <position position="275"/>
    </location>
    <ligand>
        <name>substrate</name>
    </ligand>
</feature>
<gene>
    <name evidence="7" type="primary">pyrC</name>
    <name evidence="10" type="ORF">IAC57_02510</name>
</gene>
<feature type="binding site" evidence="7">
    <location>
        <begin position="59"/>
        <end position="61"/>
    </location>
    <ligand>
        <name>substrate</name>
    </ligand>
</feature>
<reference evidence="10" key="2">
    <citation type="journal article" date="2021" name="PeerJ">
        <title>Extensive microbial diversity within the chicken gut microbiome revealed by metagenomics and culture.</title>
        <authorList>
            <person name="Gilroy R."/>
            <person name="Ravi A."/>
            <person name="Getino M."/>
            <person name="Pursley I."/>
            <person name="Horton D.L."/>
            <person name="Alikhan N.F."/>
            <person name="Baker D."/>
            <person name="Gharbi K."/>
            <person name="Hall N."/>
            <person name="Watson M."/>
            <person name="Adriaenssens E.M."/>
            <person name="Foster-Nyarko E."/>
            <person name="Jarju S."/>
            <person name="Secka A."/>
            <person name="Antonio M."/>
            <person name="Oren A."/>
            <person name="Chaudhuri R.R."/>
            <person name="La Ragione R."/>
            <person name="Hildebrand F."/>
            <person name="Pallen M.J."/>
        </authorList>
    </citation>
    <scope>NUCLEOTIDE SEQUENCE</scope>
    <source>
        <strain evidence="10">11687</strain>
    </source>
</reference>
<dbReference type="Gene3D" id="3.20.20.140">
    <property type="entry name" value="Metal-dependent hydrolases"/>
    <property type="match status" value="1"/>
</dbReference>
<keyword evidence="6 7" id="KW-0665">Pyrimidine biosynthesis</keyword>
<feature type="binding site" evidence="7">
    <location>
        <position position="59"/>
    </location>
    <ligand>
        <name>Zn(2+)</name>
        <dbReference type="ChEBI" id="CHEBI:29105"/>
        <label>1</label>
    </ligand>
</feature>
<comment type="cofactor">
    <cofactor evidence="7">
        <name>Zn(2+)</name>
        <dbReference type="ChEBI" id="CHEBI:29105"/>
    </cofactor>
    <text evidence="7">Binds 2 Zn(2+) ions per subunit.</text>
</comment>
<feature type="binding site" evidence="7">
    <location>
        <position position="91"/>
    </location>
    <ligand>
        <name>substrate</name>
    </ligand>
</feature>
<reference evidence="10" key="1">
    <citation type="submission" date="2020-10" db="EMBL/GenBank/DDBJ databases">
        <authorList>
            <person name="Gilroy R."/>
        </authorList>
    </citation>
    <scope>NUCLEOTIDE SEQUENCE</scope>
    <source>
        <strain evidence="10">11687</strain>
    </source>
</reference>
<keyword evidence="5 7" id="KW-0862">Zinc</keyword>
<dbReference type="Pfam" id="PF07969">
    <property type="entry name" value="Amidohydro_3"/>
    <property type="match status" value="1"/>
</dbReference>
<dbReference type="HAMAP" id="MF_00220_B">
    <property type="entry name" value="PyrC_classI_B"/>
    <property type="match status" value="1"/>
</dbReference>
<evidence type="ECO:0000256" key="5">
    <source>
        <dbReference type="ARBA" id="ARBA00022833"/>
    </source>
</evidence>
<evidence type="ECO:0000256" key="7">
    <source>
        <dbReference type="HAMAP-Rule" id="MF_00220"/>
    </source>
</evidence>
<dbReference type="EMBL" id="DVMZ01000067">
    <property type="protein sequence ID" value="HIU58952.1"/>
    <property type="molecule type" value="Genomic_DNA"/>
</dbReference>
<evidence type="ECO:0000313" key="10">
    <source>
        <dbReference type="EMBL" id="HIU58952.1"/>
    </source>
</evidence>
<dbReference type="NCBIfam" id="TIGR00857">
    <property type="entry name" value="pyrC_multi"/>
    <property type="match status" value="1"/>
</dbReference>
<dbReference type="PROSITE" id="PS00483">
    <property type="entry name" value="DIHYDROOROTASE_2"/>
    <property type="match status" value="1"/>
</dbReference>
<dbReference type="GO" id="GO:0004038">
    <property type="term" value="F:allantoinase activity"/>
    <property type="evidence" value="ECO:0007669"/>
    <property type="project" value="TreeGrafter"/>
</dbReference>
<comment type="function">
    <text evidence="1 7">Catalyzes the reversible cyclization of carbamoyl aspartate to dihydroorotate.</text>
</comment>
<feature type="domain" description="Dihydroorotase catalytic" evidence="9">
    <location>
        <begin position="49"/>
        <end position="232"/>
    </location>
</feature>
<dbReference type="Gene3D" id="2.30.40.10">
    <property type="entry name" value="Urease, subunit C, domain 1"/>
    <property type="match status" value="1"/>
</dbReference>
<evidence type="ECO:0000256" key="4">
    <source>
        <dbReference type="ARBA" id="ARBA00022801"/>
    </source>
</evidence>
<dbReference type="GO" id="GO:0006145">
    <property type="term" value="P:purine nucleobase catabolic process"/>
    <property type="evidence" value="ECO:0007669"/>
    <property type="project" value="TreeGrafter"/>
</dbReference>
<keyword evidence="3 7" id="KW-0479">Metal-binding</keyword>
<evidence type="ECO:0000256" key="3">
    <source>
        <dbReference type="ARBA" id="ARBA00022723"/>
    </source>
</evidence>